<protein>
    <recommendedName>
        <fullName evidence="4">Lipid/polyisoprenoid-binding YceI-like domain-containing protein</fullName>
    </recommendedName>
</protein>
<keyword evidence="3" id="KW-1185">Reference proteome</keyword>
<accession>A0A1S1Z1S6</accession>
<evidence type="ECO:0008006" key="4">
    <source>
        <dbReference type="Google" id="ProtNLM"/>
    </source>
</evidence>
<dbReference type="AlphaFoldDB" id="A0A1S1Z1S6"/>
<sequence>MYQLLFKRIILFTCIILTTKISAQTNVEDDTYFINFDIKPISILGKTNINSFDCDYVPDEPLHSSFKLKRVNDHFQKIIHDEMSLDVLKFDCGIKLMTKEFRELLDYKHNPSIYIQFTGLEKDISDKKQAYIHLILKIGKLSNPQKFKAKIHKVSTEKYELTGIGQFSILDYQLDPPQKMMGMVKVKDQISIDFTIHVSKNEKS</sequence>
<evidence type="ECO:0000256" key="1">
    <source>
        <dbReference type="SAM" id="SignalP"/>
    </source>
</evidence>
<dbReference type="Proteomes" id="UP000179797">
    <property type="component" value="Unassembled WGS sequence"/>
</dbReference>
<proteinExistence type="predicted"/>
<evidence type="ECO:0000313" key="3">
    <source>
        <dbReference type="Proteomes" id="UP000179797"/>
    </source>
</evidence>
<gene>
    <name evidence="2" type="ORF">NH26_12660</name>
</gene>
<reference evidence="2 3" key="1">
    <citation type="journal article" date="2012" name="Int. J. Syst. Evol. Microbiol.">
        <title>Flammeovirga pacifica sp. nov., isolated from deep-sea sediment.</title>
        <authorList>
            <person name="Xu H."/>
            <person name="Fu Y."/>
            <person name="Yang N."/>
            <person name="Ding Z."/>
            <person name="Lai Q."/>
            <person name="Zeng R."/>
        </authorList>
    </citation>
    <scope>NUCLEOTIDE SEQUENCE [LARGE SCALE GENOMIC DNA]</scope>
    <source>
        <strain evidence="3">DSM 24597 / LMG 26175 / WPAGA1</strain>
    </source>
</reference>
<name>A0A1S1Z1S6_FLAPC</name>
<dbReference type="STRING" id="915059.NH26_12660"/>
<evidence type="ECO:0000313" key="2">
    <source>
        <dbReference type="EMBL" id="OHX67133.1"/>
    </source>
</evidence>
<organism evidence="2 3">
    <name type="scientific">Flammeovirga pacifica</name>
    <dbReference type="NCBI Taxonomy" id="915059"/>
    <lineage>
        <taxon>Bacteria</taxon>
        <taxon>Pseudomonadati</taxon>
        <taxon>Bacteroidota</taxon>
        <taxon>Cytophagia</taxon>
        <taxon>Cytophagales</taxon>
        <taxon>Flammeovirgaceae</taxon>
        <taxon>Flammeovirga</taxon>
    </lineage>
</organism>
<dbReference type="InterPro" id="IPR036761">
    <property type="entry name" value="TTHA0802/YceI-like_sf"/>
</dbReference>
<feature type="signal peptide" evidence="1">
    <location>
        <begin position="1"/>
        <end position="23"/>
    </location>
</feature>
<dbReference type="EMBL" id="JRYR02000001">
    <property type="protein sequence ID" value="OHX67133.1"/>
    <property type="molecule type" value="Genomic_DNA"/>
</dbReference>
<dbReference type="RefSeq" id="WP_044225883.1">
    <property type="nucleotide sequence ID" value="NZ_JRYR02000001.1"/>
</dbReference>
<feature type="chain" id="PRO_5010215069" description="Lipid/polyisoprenoid-binding YceI-like domain-containing protein" evidence="1">
    <location>
        <begin position="24"/>
        <end position="204"/>
    </location>
</feature>
<dbReference type="Gene3D" id="2.40.128.110">
    <property type="entry name" value="Lipid/polyisoprenoid-binding, YceI-like"/>
    <property type="match status" value="1"/>
</dbReference>
<dbReference type="SUPFAM" id="SSF101874">
    <property type="entry name" value="YceI-like"/>
    <property type="match status" value="1"/>
</dbReference>
<keyword evidence="1" id="KW-0732">Signal</keyword>
<dbReference type="OrthoDB" id="9794147at2"/>
<comment type="caution">
    <text evidence="2">The sequence shown here is derived from an EMBL/GenBank/DDBJ whole genome shotgun (WGS) entry which is preliminary data.</text>
</comment>